<name>A0A6N6MK25_9HYPH</name>
<evidence type="ECO:0000256" key="1">
    <source>
        <dbReference type="ARBA" id="ARBA00009477"/>
    </source>
</evidence>
<keyword evidence="2" id="KW-0812">Transmembrane</keyword>
<dbReference type="InterPro" id="IPR058625">
    <property type="entry name" value="MdtA-like_BSH"/>
</dbReference>
<dbReference type="EMBL" id="VZZJ01000034">
    <property type="protein sequence ID" value="KAB1069958.1"/>
    <property type="molecule type" value="Genomic_DNA"/>
</dbReference>
<gene>
    <name evidence="7" type="ORF">F6X51_24285</name>
</gene>
<evidence type="ECO:0000256" key="4">
    <source>
        <dbReference type="ARBA" id="ARBA00023136"/>
    </source>
</evidence>
<evidence type="ECO:0000313" key="7">
    <source>
        <dbReference type="EMBL" id="KAB1069958.1"/>
    </source>
</evidence>
<dbReference type="NCBIfam" id="TIGR01730">
    <property type="entry name" value="RND_mfp"/>
    <property type="match status" value="1"/>
</dbReference>
<evidence type="ECO:0000256" key="2">
    <source>
        <dbReference type="ARBA" id="ARBA00022692"/>
    </source>
</evidence>
<protein>
    <submittedName>
        <fullName evidence="7">HlyD family secretion protein</fullName>
    </submittedName>
</protein>
<dbReference type="SUPFAM" id="SSF111369">
    <property type="entry name" value="HlyD-like secretion proteins"/>
    <property type="match status" value="1"/>
</dbReference>
<reference evidence="7 8" key="1">
    <citation type="submission" date="2019-09" db="EMBL/GenBank/DDBJ databases">
        <title>YIM 132548 draft genome.</title>
        <authorList>
            <person name="Jiang L."/>
        </authorList>
    </citation>
    <scope>NUCLEOTIDE SEQUENCE [LARGE SCALE GENOMIC DNA]</scope>
    <source>
        <strain evidence="7 8">YIM 132548</strain>
    </source>
</reference>
<dbReference type="Proteomes" id="UP000441523">
    <property type="component" value="Unassembled WGS sequence"/>
</dbReference>
<dbReference type="GO" id="GO:0022857">
    <property type="term" value="F:transmembrane transporter activity"/>
    <property type="evidence" value="ECO:0007669"/>
    <property type="project" value="InterPro"/>
</dbReference>
<dbReference type="InterPro" id="IPR006143">
    <property type="entry name" value="RND_pump_MFP"/>
</dbReference>
<sequence>MTRLLALSLRLALTLAMVALAIVVGLALWDYYMNAPWTRDGRVRADVVAVAPDVSGLVTQVLVEDNRVVKRGDVLFRIDPERFTLALRQAEAMVEGKKASAEQAAADYVRYSKLSDAAVSQQKVELARATDLEAKAAYDQATADRDLARLNLERSAVKASVNGRITNMELRPGTYVTTGRGVMALIDSDTLRVEGYFEETKLPRIHVGDRASVRLMGETATLTGRVESFAGGIEDRERTAGSNLLASVNPTFAWVRLAQRVPVRIALDPAPAGVRLVSGRTATVAVEAGGEAPRFDLLGFWRAAPAATAPRGSGP</sequence>
<proteinExistence type="inferred from homology"/>
<evidence type="ECO:0000313" key="8">
    <source>
        <dbReference type="Proteomes" id="UP000441523"/>
    </source>
</evidence>
<dbReference type="AlphaFoldDB" id="A0A6N6MK25"/>
<dbReference type="InterPro" id="IPR050393">
    <property type="entry name" value="MFP_Efflux_Pump"/>
</dbReference>
<evidence type="ECO:0000256" key="3">
    <source>
        <dbReference type="ARBA" id="ARBA00022989"/>
    </source>
</evidence>
<comment type="similarity">
    <text evidence="1">Belongs to the membrane fusion protein (MFP) (TC 8.A.1) family.</text>
</comment>
<feature type="domain" description="Multidrug resistance protein MdtA-like barrel-sandwich hybrid" evidence="5">
    <location>
        <begin position="47"/>
        <end position="183"/>
    </location>
</feature>
<comment type="caution">
    <text evidence="7">The sequence shown here is derived from an EMBL/GenBank/DDBJ whole genome shotgun (WGS) entry which is preliminary data.</text>
</comment>
<dbReference type="PANTHER" id="PTHR30367">
    <property type="entry name" value="P-HYDROXYBENZOIC ACID EFFLUX PUMP SUBUNIT AAEA-RELATED"/>
    <property type="match status" value="1"/>
</dbReference>
<dbReference type="InterPro" id="IPR058634">
    <property type="entry name" value="AaeA-lik-b-barrel"/>
</dbReference>
<feature type="domain" description="p-hydroxybenzoic acid efflux pump subunit AaeA-like beta-barrel" evidence="6">
    <location>
        <begin position="190"/>
        <end position="286"/>
    </location>
</feature>
<accession>A0A6N6MK25</accession>
<keyword evidence="8" id="KW-1185">Reference proteome</keyword>
<dbReference type="GO" id="GO:0016020">
    <property type="term" value="C:membrane"/>
    <property type="evidence" value="ECO:0007669"/>
    <property type="project" value="InterPro"/>
</dbReference>
<evidence type="ECO:0000259" key="6">
    <source>
        <dbReference type="Pfam" id="PF25963"/>
    </source>
</evidence>
<evidence type="ECO:0000259" key="5">
    <source>
        <dbReference type="Pfam" id="PF25917"/>
    </source>
</evidence>
<dbReference type="Pfam" id="PF25963">
    <property type="entry name" value="Beta-barrel_AAEA"/>
    <property type="match status" value="1"/>
</dbReference>
<dbReference type="Gene3D" id="2.40.50.100">
    <property type="match status" value="1"/>
</dbReference>
<organism evidence="7 8">
    <name type="scientific">Methylobacterium planeticum</name>
    <dbReference type="NCBI Taxonomy" id="2615211"/>
    <lineage>
        <taxon>Bacteria</taxon>
        <taxon>Pseudomonadati</taxon>
        <taxon>Pseudomonadota</taxon>
        <taxon>Alphaproteobacteria</taxon>
        <taxon>Hyphomicrobiales</taxon>
        <taxon>Methylobacteriaceae</taxon>
        <taxon>Methylobacterium</taxon>
    </lineage>
</organism>
<dbReference type="PANTHER" id="PTHR30367:SF12">
    <property type="entry name" value="P-HYDROXYBENZOIC ACID EFFLUX PUMP SUBUNIT AAEA"/>
    <property type="match status" value="1"/>
</dbReference>
<dbReference type="RefSeq" id="WP_150966336.1">
    <property type="nucleotide sequence ID" value="NZ_VZZJ01000034.1"/>
</dbReference>
<keyword evidence="3" id="KW-1133">Transmembrane helix</keyword>
<keyword evidence="4" id="KW-0472">Membrane</keyword>
<dbReference type="Pfam" id="PF25917">
    <property type="entry name" value="BSH_RND"/>
    <property type="match status" value="1"/>
</dbReference>
<dbReference type="Gene3D" id="2.40.30.170">
    <property type="match status" value="1"/>
</dbReference>